<keyword evidence="3" id="KW-0804">Transcription</keyword>
<gene>
    <name evidence="5" type="ORF">EAH89_25170</name>
</gene>
<dbReference type="PANTHER" id="PTHR46796:SF6">
    <property type="entry name" value="ARAC SUBFAMILY"/>
    <property type="match status" value="1"/>
</dbReference>
<organism evidence="5 6">
    <name type="scientific">Muricoccus nepalensis</name>
    <dbReference type="NCBI Taxonomy" id="1854500"/>
    <lineage>
        <taxon>Bacteria</taxon>
        <taxon>Pseudomonadati</taxon>
        <taxon>Pseudomonadota</taxon>
        <taxon>Alphaproteobacteria</taxon>
        <taxon>Acetobacterales</taxon>
        <taxon>Roseomonadaceae</taxon>
        <taxon>Muricoccus</taxon>
    </lineage>
</organism>
<dbReference type="InterPro" id="IPR050204">
    <property type="entry name" value="AraC_XylS_family_regulators"/>
</dbReference>
<dbReference type="RefSeq" id="WP_140886482.1">
    <property type="nucleotide sequence ID" value="NZ_RCZP01000042.1"/>
</dbReference>
<reference evidence="5 6" key="1">
    <citation type="journal article" date="2019" name="Environ. Microbiol.">
        <title>Species interactions and distinct microbial communities in high Arctic permafrost affected cryosols are associated with the CH4 and CO2 gas fluxes.</title>
        <authorList>
            <person name="Altshuler I."/>
            <person name="Hamel J."/>
            <person name="Turney S."/>
            <person name="Magnuson E."/>
            <person name="Levesque R."/>
            <person name="Greer C."/>
            <person name="Whyte L.G."/>
        </authorList>
    </citation>
    <scope>NUCLEOTIDE SEQUENCE [LARGE SCALE GENOMIC DNA]</scope>
    <source>
        <strain evidence="5 6">S9.3B</strain>
    </source>
</reference>
<keyword evidence="2" id="KW-0238">DNA-binding</keyword>
<keyword evidence="1" id="KW-0805">Transcription regulation</keyword>
<dbReference type="InterPro" id="IPR009057">
    <property type="entry name" value="Homeodomain-like_sf"/>
</dbReference>
<dbReference type="OrthoDB" id="9806208at2"/>
<feature type="domain" description="HTH araC/xylS-type" evidence="4">
    <location>
        <begin position="197"/>
        <end position="295"/>
    </location>
</feature>
<dbReference type="SMART" id="SM00342">
    <property type="entry name" value="HTH_ARAC"/>
    <property type="match status" value="1"/>
</dbReference>
<evidence type="ECO:0000259" key="4">
    <source>
        <dbReference type="PROSITE" id="PS01124"/>
    </source>
</evidence>
<dbReference type="EMBL" id="RCZP01000042">
    <property type="protein sequence ID" value="TPG46026.1"/>
    <property type="molecule type" value="Genomic_DNA"/>
</dbReference>
<dbReference type="PRINTS" id="PR00032">
    <property type="entry name" value="HTHARAC"/>
</dbReference>
<evidence type="ECO:0000256" key="3">
    <source>
        <dbReference type="ARBA" id="ARBA00023163"/>
    </source>
</evidence>
<dbReference type="Pfam" id="PF12833">
    <property type="entry name" value="HTH_18"/>
    <property type="match status" value="1"/>
</dbReference>
<dbReference type="AlphaFoldDB" id="A0A502F9F3"/>
<protein>
    <submittedName>
        <fullName evidence="5">AraC family transcriptional regulator</fullName>
    </submittedName>
</protein>
<sequence length="297" mass="33111">MDLKADGARKYGSGGVLTSSRTLTWRGLAADLRHHPAGELPPFKPQHLEIGIAVSCHPEAVVSRKGNGLPQRTRVEPGIVWLCPAGVLEEDIRISEWHDVLHLYLPIERLAQNAELRNGAGIRPDSIRYLAGLHDELIRQVGWAVLAEMRAPTAAGQMRVESMALALTARIAERYVSGIPASGPVRASRLLDERRLHRVLEYMAEHLEDEIGLNELAAIAYLSPFHFNRMFTKYMGVPPHRYLGRLRLERAKTLLATGRLSLAEIAVTCCFSSQSNFSRAFRRAAGISPLRYRREAT</sequence>
<dbReference type="SUPFAM" id="SSF46689">
    <property type="entry name" value="Homeodomain-like"/>
    <property type="match status" value="2"/>
</dbReference>
<dbReference type="GO" id="GO:0003700">
    <property type="term" value="F:DNA-binding transcription factor activity"/>
    <property type="evidence" value="ECO:0007669"/>
    <property type="project" value="InterPro"/>
</dbReference>
<keyword evidence="6" id="KW-1185">Reference proteome</keyword>
<dbReference type="PROSITE" id="PS01124">
    <property type="entry name" value="HTH_ARAC_FAMILY_2"/>
    <property type="match status" value="1"/>
</dbReference>
<evidence type="ECO:0000313" key="5">
    <source>
        <dbReference type="EMBL" id="TPG46026.1"/>
    </source>
</evidence>
<proteinExistence type="predicted"/>
<dbReference type="Proteomes" id="UP000317078">
    <property type="component" value="Unassembled WGS sequence"/>
</dbReference>
<dbReference type="Gene3D" id="1.10.10.60">
    <property type="entry name" value="Homeodomain-like"/>
    <property type="match status" value="2"/>
</dbReference>
<dbReference type="InterPro" id="IPR020449">
    <property type="entry name" value="Tscrpt_reg_AraC-type_HTH"/>
</dbReference>
<evidence type="ECO:0000256" key="1">
    <source>
        <dbReference type="ARBA" id="ARBA00023015"/>
    </source>
</evidence>
<evidence type="ECO:0000313" key="6">
    <source>
        <dbReference type="Proteomes" id="UP000317078"/>
    </source>
</evidence>
<name>A0A502F9F3_9PROT</name>
<dbReference type="PANTHER" id="PTHR46796">
    <property type="entry name" value="HTH-TYPE TRANSCRIPTIONAL ACTIVATOR RHAS-RELATED"/>
    <property type="match status" value="1"/>
</dbReference>
<comment type="caution">
    <text evidence="5">The sequence shown here is derived from an EMBL/GenBank/DDBJ whole genome shotgun (WGS) entry which is preliminary data.</text>
</comment>
<dbReference type="GO" id="GO:0043565">
    <property type="term" value="F:sequence-specific DNA binding"/>
    <property type="evidence" value="ECO:0007669"/>
    <property type="project" value="InterPro"/>
</dbReference>
<dbReference type="InterPro" id="IPR018060">
    <property type="entry name" value="HTH_AraC"/>
</dbReference>
<evidence type="ECO:0000256" key="2">
    <source>
        <dbReference type="ARBA" id="ARBA00023125"/>
    </source>
</evidence>
<accession>A0A502F9F3</accession>